<gene>
    <name evidence="4" type="ORF">AWB65_01445</name>
</gene>
<proteinExistence type="predicted"/>
<keyword evidence="5" id="KW-1185">Reference proteome</keyword>
<dbReference type="RefSeq" id="WP_087666478.1">
    <property type="nucleotide sequence ID" value="NZ_FCNW02000004.1"/>
</dbReference>
<dbReference type="PROSITE" id="PS51462">
    <property type="entry name" value="NUDIX"/>
    <property type="match status" value="1"/>
</dbReference>
<comment type="cofactor">
    <cofactor evidence="1">
        <name>Mg(2+)</name>
        <dbReference type="ChEBI" id="CHEBI:18420"/>
    </cofactor>
</comment>
<dbReference type="InterPro" id="IPR000086">
    <property type="entry name" value="NUDIX_hydrolase_dom"/>
</dbReference>
<sequence length="132" mass="14463">MRIRATGLVVSKGAILLVREHSGMWLLPGGSIERNELAIVAAIRALHEITGIEAHAAASLFEHVSAHHIHHVFRIAVSDNARPRTDARFSAVQWVAPQELYRRQITPGTEAILARALAESSSLRRHEVAATV</sequence>
<feature type="domain" description="Nudix hydrolase" evidence="3">
    <location>
        <begin position="1"/>
        <end position="118"/>
    </location>
</feature>
<keyword evidence="2 4" id="KW-0378">Hydrolase</keyword>
<dbReference type="PANTHER" id="PTHR43046">
    <property type="entry name" value="GDP-MANNOSE MANNOSYL HYDROLASE"/>
    <property type="match status" value="1"/>
</dbReference>
<evidence type="ECO:0000256" key="1">
    <source>
        <dbReference type="ARBA" id="ARBA00001946"/>
    </source>
</evidence>
<dbReference type="Pfam" id="PF00293">
    <property type="entry name" value="NUDIX"/>
    <property type="match status" value="1"/>
</dbReference>
<reference evidence="4" key="1">
    <citation type="submission" date="2016-01" db="EMBL/GenBank/DDBJ databases">
        <authorList>
            <person name="Peeters C."/>
        </authorList>
    </citation>
    <scope>NUCLEOTIDE SEQUENCE [LARGE SCALE GENOMIC DNA]</scope>
    <source>
        <strain evidence="4">LMG 22934</strain>
    </source>
</reference>
<accession>A0A158G0A9</accession>
<dbReference type="InterPro" id="IPR015797">
    <property type="entry name" value="NUDIX_hydrolase-like_dom_sf"/>
</dbReference>
<name>A0A158G0A9_9BURK</name>
<dbReference type="SUPFAM" id="SSF55811">
    <property type="entry name" value="Nudix"/>
    <property type="match status" value="1"/>
</dbReference>
<dbReference type="GO" id="GO:0016787">
    <property type="term" value="F:hydrolase activity"/>
    <property type="evidence" value="ECO:0007669"/>
    <property type="project" value="UniProtKB-KW"/>
</dbReference>
<protein>
    <submittedName>
        <fullName evidence="4">NUDIX hydrolase</fullName>
    </submittedName>
</protein>
<dbReference type="Gene3D" id="3.90.79.10">
    <property type="entry name" value="Nucleoside Triphosphate Pyrophosphohydrolase"/>
    <property type="match status" value="1"/>
</dbReference>
<dbReference type="EMBL" id="FCNW02000004">
    <property type="protein sequence ID" value="SAL25317.1"/>
    <property type="molecule type" value="Genomic_DNA"/>
</dbReference>
<dbReference type="PANTHER" id="PTHR43046:SF14">
    <property type="entry name" value="MUTT_NUDIX FAMILY PROTEIN"/>
    <property type="match status" value="1"/>
</dbReference>
<dbReference type="AlphaFoldDB" id="A0A158G0A9"/>
<evidence type="ECO:0000313" key="5">
    <source>
        <dbReference type="Proteomes" id="UP000054977"/>
    </source>
</evidence>
<evidence type="ECO:0000259" key="3">
    <source>
        <dbReference type="PROSITE" id="PS51462"/>
    </source>
</evidence>
<dbReference type="STRING" id="326474.AWB65_01445"/>
<evidence type="ECO:0000313" key="4">
    <source>
        <dbReference type="EMBL" id="SAL25317.1"/>
    </source>
</evidence>
<dbReference type="Proteomes" id="UP000054977">
    <property type="component" value="Unassembled WGS sequence"/>
</dbReference>
<comment type="caution">
    <text evidence="4">The sequence shown here is derived from an EMBL/GenBank/DDBJ whole genome shotgun (WGS) entry which is preliminary data.</text>
</comment>
<evidence type="ECO:0000256" key="2">
    <source>
        <dbReference type="ARBA" id="ARBA00022801"/>
    </source>
</evidence>
<organism evidence="4 5">
    <name type="scientific">Caballeronia humi</name>
    <dbReference type="NCBI Taxonomy" id="326474"/>
    <lineage>
        <taxon>Bacteria</taxon>
        <taxon>Pseudomonadati</taxon>
        <taxon>Pseudomonadota</taxon>
        <taxon>Betaproteobacteria</taxon>
        <taxon>Burkholderiales</taxon>
        <taxon>Burkholderiaceae</taxon>
        <taxon>Caballeronia</taxon>
    </lineage>
</organism>